<sequence length="310" mass="35579">MSYECFLFRKSMEIWGKTMKITKTNSLSKEEYQELVELLKQCEFHDGFEISASLNLSMIQKGDATHLGFILAREKKELIGFLGLYSFVDPKKIELAGMIHPAFRNQGRFSRLLESAKEMTRARDANEVLFVCPAKSQAAIDIAEKMEATYVFSEFIMEYQEKYHKKYDCLLQNMTIKKADLSEVAIILKLLSEGFEIESTDENVKNLIKRNTLNPGYELFLVHVDNTPIGTITVSDEEGAVYLSAFTINPNHRGKGYGRAILEKIVTDIKVRYPKKAIRLNVDVRNEGAIKLYENTGFRVLDGYEYYLPK</sequence>
<evidence type="ECO:0000259" key="1">
    <source>
        <dbReference type="PROSITE" id="PS51186"/>
    </source>
</evidence>
<feature type="domain" description="N-acetyltransferase" evidence="1">
    <location>
        <begin position="22"/>
        <end position="175"/>
    </location>
</feature>
<accession>A0AA94WR85</accession>
<dbReference type="InterPro" id="IPR016181">
    <property type="entry name" value="Acyl_CoA_acyltransferase"/>
</dbReference>
<gene>
    <name evidence="2" type="ORF">FZC74_02415</name>
</gene>
<dbReference type="AlphaFoldDB" id="A0AA94WR85"/>
<dbReference type="GO" id="GO:0016747">
    <property type="term" value="F:acyltransferase activity, transferring groups other than amino-acyl groups"/>
    <property type="evidence" value="ECO:0007669"/>
    <property type="project" value="InterPro"/>
</dbReference>
<evidence type="ECO:0000313" key="3">
    <source>
        <dbReference type="Proteomes" id="UP000323393"/>
    </source>
</evidence>
<dbReference type="Proteomes" id="UP000323393">
    <property type="component" value="Unassembled WGS sequence"/>
</dbReference>
<evidence type="ECO:0000313" key="2">
    <source>
        <dbReference type="EMBL" id="TYS61148.1"/>
    </source>
</evidence>
<dbReference type="InterPro" id="IPR050276">
    <property type="entry name" value="MshD_Acetyltransferase"/>
</dbReference>
<dbReference type="PANTHER" id="PTHR43617">
    <property type="entry name" value="L-AMINO ACID N-ACETYLTRANSFERASE"/>
    <property type="match status" value="1"/>
</dbReference>
<dbReference type="EMBL" id="VTEU01000001">
    <property type="protein sequence ID" value="TYS61148.1"/>
    <property type="molecule type" value="Genomic_DNA"/>
</dbReference>
<name>A0AA94WR85_9BACI</name>
<organism evidence="2 3">
    <name type="scientific">Sutcliffiella horikoshii</name>
    <dbReference type="NCBI Taxonomy" id="79883"/>
    <lineage>
        <taxon>Bacteria</taxon>
        <taxon>Bacillati</taxon>
        <taxon>Bacillota</taxon>
        <taxon>Bacilli</taxon>
        <taxon>Bacillales</taxon>
        <taxon>Bacillaceae</taxon>
        <taxon>Sutcliffiella</taxon>
    </lineage>
</organism>
<dbReference type="InterPro" id="IPR000182">
    <property type="entry name" value="GNAT_dom"/>
</dbReference>
<dbReference type="CDD" id="cd04301">
    <property type="entry name" value="NAT_SF"/>
    <property type="match status" value="2"/>
</dbReference>
<dbReference type="Gene3D" id="3.40.630.30">
    <property type="match status" value="2"/>
</dbReference>
<proteinExistence type="predicted"/>
<dbReference type="PROSITE" id="PS51186">
    <property type="entry name" value="GNAT"/>
    <property type="match status" value="2"/>
</dbReference>
<dbReference type="SUPFAM" id="SSF55729">
    <property type="entry name" value="Acyl-CoA N-acyltransferases (Nat)"/>
    <property type="match status" value="1"/>
</dbReference>
<reference evidence="2 3" key="1">
    <citation type="submission" date="2019-08" db="EMBL/GenBank/DDBJ databases">
        <title>Bacillus genomes from the desert of Cuatro Cienegas, Coahuila.</title>
        <authorList>
            <person name="Olmedo-Alvarez G."/>
        </authorList>
    </citation>
    <scope>NUCLEOTIDE SEQUENCE [LARGE SCALE GENOMIC DNA]</scope>
    <source>
        <strain evidence="2 3">CH88_3T</strain>
    </source>
</reference>
<feature type="domain" description="N-acetyltransferase" evidence="1">
    <location>
        <begin position="174"/>
        <end position="310"/>
    </location>
</feature>
<dbReference type="Pfam" id="PF00583">
    <property type="entry name" value="Acetyltransf_1"/>
    <property type="match status" value="2"/>
</dbReference>
<protein>
    <submittedName>
        <fullName evidence="2">GNAT family N-acetyltransferase</fullName>
    </submittedName>
</protein>
<comment type="caution">
    <text evidence="2">The sequence shown here is derived from an EMBL/GenBank/DDBJ whole genome shotgun (WGS) entry which is preliminary data.</text>
</comment>